<evidence type="ECO:0000313" key="2">
    <source>
        <dbReference type="EMBL" id="SMF08570.1"/>
    </source>
</evidence>
<dbReference type="Gene3D" id="3.40.50.1460">
    <property type="match status" value="1"/>
</dbReference>
<dbReference type="InterPro" id="IPR011600">
    <property type="entry name" value="Pept_C14_caspase"/>
</dbReference>
<dbReference type="PANTHER" id="PTHR48104:SF30">
    <property type="entry name" value="METACASPASE-1"/>
    <property type="match status" value="1"/>
</dbReference>
<dbReference type="SUPFAM" id="SSF52129">
    <property type="entry name" value="Caspase-like"/>
    <property type="match status" value="1"/>
</dbReference>
<dbReference type="STRING" id="1123014.SAMN02745746_01201"/>
<evidence type="ECO:0000313" key="3">
    <source>
        <dbReference type="Proteomes" id="UP000192920"/>
    </source>
</evidence>
<name>A0A1Y6BKR2_9NEIS</name>
<dbReference type="GO" id="GO:0004197">
    <property type="term" value="F:cysteine-type endopeptidase activity"/>
    <property type="evidence" value="ECO:0007669"/>
    <property type="project" value="InterPro"/>
</dbReference>
<dbReference type="PANTHER" id="PTHR48104">
    <property type="entry name" value="METACASPASE-4"/>
    <property type="match status" value="1"/>
</dbReference>
<sequence>MRDIRFLLKTHYTNSRALVIGINHYQNASPLSYAVSDAEEIRNVLINDLGFPENNVAYLVDSEATKGNILRAFMRLTAGDVELDERIFVFFAGHGHTRTGIRGEVGYLVPYDADMQDFSSFIRWDELTRNAELIRAKHMLFVMDACYGGLALTRSVQPGSTRFLKDMMLRYSRQVLTAGKADEVVADAGGPIPNHSVFTGHLIEALRGKAVTEDGILTASGVMSYVYSKVANDKNSKQTPHYGYFDGDGDFILSAPQLSDLEKADGKDIDSLVVIPYAEEEFSRDTTQDKVRKVKSLLANEFSSIELHDLVVDEVRHFLASTNEDHFKVQGQFSKDELLERIAKYEQLVSDLAAELSCISHWARPTHRVILQKALARATDRLESQGGLIVWLHLRWYPLIIALYSAGIAAVEGKRYDSLASIFYTTLGHREYGKTGQTLIEATSNSIVELARLDVFKQIPGHERHYTPMSEYLHKILQPKLDDLLFLGRGYETAFDEFEVLFSLAVADLRKQAGRDAWGPIGRFGWKAQRDHESPVTRVVEEGRAMGPNWGPLKAGLFGGDVERFNAVAADFQKIISQLNWW</sequence>
<dbReference type="InterPro" id="IPR029030">
    <property type="entry name" value="Caspase-like_dom_sf"/>
</dbReference>
<protein>
    <submittedName>
        <fullName evidence="2">Uncharacterized protein, contains caspase domain</fullName>
    </submittedName>
</protein>
<dbReference type="GO" id="GO:0006508">
    <property type="term" value="P:proteolysis"/>
    <property type="evidence" value="ECO:0007669"/>
    <property type="project" value="InterPro"/>
</dbReference>
<proteinExistence type="predicted"/>
<dbReference type="GO" id="GO:0005737">
    <property type="term" value="C:cytoplasm"/>
    <property type="evidence" value="ECO:0007669"/>
    <property type="project" value="TreeGrafter"/>
</dbReference>
<dbReference type="InterPro" id="IPR050452">
    <property type="entry name" value="Metacaspase"/>
</dbReference>
<feature type="domain" description="Peptidase C14 caspase" evidence="1">
    <location>
        <begin position="16"/>
        <end position="241"/>
    </location>
</feature>
<dbReference type="RefSeq" id="WP_085275516.1">
    <property type="nucleotide sequence ID" value="NZ_FXAG01000004.1"/>
</dbReference>
<accession>A0A1Y6BKR2</accession>
<keyword evidence="3" id="KW-1185">Reference proteome</keyword>
<dbReference type="Proteomes" id="UP000192920">
    <property type="component" value="Unassembled WGS sequence"/>
</dbReference>
<reference evidence="3" key="1">
    <citation type="submission" date="2017-04" db="EMBL/GenBank/DDBJ databases">
        <authorList>
            <person name="Varghese N."/>
            <person name="Submissions S."/>
        </authorList>
    </citation>
    <scope>NUCLEOTIDE SEQUENCE [LARGE SCALE GENOMIC DNA]</scope>
    <source>
        <strain evidence="3">DSM 22618</strain>
    </source>
</reference>
<dbReference type="EMBL" id="FXAG01000004">
    <property type="protein sequence ID" value="SMF08570.1"/>
    <property type="molecule type" value="Genomic_DNA"/>
</dbReference>
<dbReference type="Pfam" id="PF00656">
    <property type="entry name" value="Peptidase_C14"/>
    <property type="match status" value="1"/>
</dbReference>
<evidence type="ECO:0000259" key="1">
    <source>
        <dbReference type="Pfam" id="PF00656"/>
    </source>
</evidence>
<gene>
    <name evidence="2" type="ORF">SAMN02745746_01201</name>
</gene>
<organism evidence="2 3">
    <name type="scientific">Pseudogulbenkiania subflava DSM 22618</name>
    <dbReference type="NCBI Taxonomy" id="1123014"/>
    <lineage>
        <taxon>Bacteria</taxon>
        <taxon>Pseudomonadati</taxon>
        <taxon>Pseudomonadota</taxon>
        <taxon>Betaproteobacteria</taxon>
        <taxon>Neisseriales</taxon>
        <taxon>Chromobacteriaceae</taxon>
        <taxon>Pseudogulbenkiania</taxon>
    </lineage>
</organism>
<dbReference type="AlphaFoldDB" id="A0A1Y6BKR2"/>